<protein>
    <recommendedName>
        <fullName evidence="7">RRM domain-containing protein</fullName>
    </recommendedName>
</protein>
<dbReference type="PANTHER" id="PTHR10352">
    <property type="entry name" value="EUKARYOTIC TRANSLATION INITIATION FACTOR 3 SUBUNIT G"/>
    <property type="match status" value="1"/>
</dbReference>
<dbReference type="GO" id="GO:0003723">
    <property type="term" value="F:RNA binding"/>
    <property type="evidence" value="ECO:0007669"/>
    <property type="project" value="UniProtKB-UniRule"/>
</dbReference>
<evidence type="ECO:0000313" key="9">
    <source>
        <dbReference type="Proteomes" id="UP001233999"/>
    </source>
</evidence>
<dbReference type="EMBL" id="JASPKZ010006084">
    <property type="protein sequence ID" value="KAJ9587584.1"/>
    <property type="molecule type" value="Genomic_DNA"/>
</dbReference>
<accession>A0AAD7ZVC9</accession>
<dbReference type="HAMAP" id="MF_03006">
    <property type="entry name" value="eIF3g"/>
    <property type="match status" value="1"/>
</dbReference>
<evidence type="ECO:0000256" key="6">
    <source>
        <dbReference type="SAM" id="MobiDB-lite"/>
    </source>
</evidence>
<reference evidence="8" key="2">
    <citation type="submission" date="2023-05" db="EMBL/GenBank/DDBJ databases">
        <authorList>
            <person name="Fouks B."/>
        </authorList>
    </citation>
    <scope>NUCLEOTIDE SEQUENCE</scope>
    <source>
        <strain evidence="8">Stay&amp;Tobe</strain>
        <tissue evidence="8">Testes</tissue>
    </source>
</reference>
<dbReference type="InterPro" id="IPR034240">
    <property type="entry name" value="eIF3G_RRM"/>
</dbReference>
<dbReference type="Pfam" id="PF12353">
    <property type="entry name" value="eIF3g"/>
    <property type="match status" value="1"/>
</dbReference>
<dbReference type="PROSITE" id="PS50102">
    <property type="entry name" value="RRM"/>
    <property type="match status" value="1"/>
</dbReference>
<dbReference type="InterPro" id="IPR012677">
    <property type="entry name" value="Nucleotide-bd_a/b_plait_sf"/>
</dbReference>
<keyword evidence="1" id="KW-0963">Cytoplasm</keyword>
<keyword evidence="2" id="KW-0396">Initiation factor</keyword>
<gene>
    <name evidence="8" type="ORF">L9F63_018966</name>
</gene>
<name>A0AAD7ZVC9_DIPPU</name>
<feature type="compositionally biased region" description="Basic and acidic residues" evidence="6">
    <location>
        <begin position="220"/>
        <end position="238"/>
    </location>
</feature>
<evidence type="ECO:0000256" key="2">
    <source>
        <dbReference type="ARBA" id="ARBA00022540"/>
    </source>
</evidence>
<evidence type="ECO:0000256" key="5">
    <source>
        <dbReference type="PROSITE-ProRule" id="PRU00176"/>
    </source>
</evidence>
<evidence type="ECO:0000256" key="4">
    <source>
        <dbReference type="ARBA" id="ARBA00022917"/>
    </source>
</evidence>
<dbReference type="GO" id="GO:0005852">
    <property type="term" value="C:eukaryotic translation initiation factor 3 complex"/>
    <property type="evidence" value="ECO:0007669"/>
    <property type="project" value="InterPro"/>
</dbReference>
<dbReference type="Pfam" id="PF00076">
    <property type="entry name" value="RRM_1"/>
    <property type="match status" value="1"/>
</dbReference>
<evidence type="ECO:0000313" key="8">
    <source>
        <dbReference type="EMBL" id="KAJ9587584.1"/>
    </source>
</evidence>
<dbReference type="SUPFAM" id="SSF54928">
    <property type="entry name" value="RNA-binding domain, RBD"/>
    <property type="match status" value="1"/>
</dbReference>
<dbReference type="CDD" id="cd12408">
    <property type="entry name" value="RRM_eIF3G_like"/>
    <property type="match status" value="1"/>
</dbReference>
<sequence length="321" mass="35304">GVRNNTTSIEAICSTSPPEYKTEKAGVRLKMPVADEVKSSWADEVEEEGDLPAPSEEIQNGYKIITEYKYNDDDKKVKVVRTYKIERMIVSKTIALRKTWAKFGQSKNDKPGPNPATTVVAEDVSMQFISNKEEENKPEEDGLEKLKGMGEKGVVKCRKCSGDHWTTKCPFKDTVLPGGKLNDDKKSDSLGSSSVGAGMSTDDKNKPQGGKYVPPSLRDGGNKRGDSMSNPRGRDDATAIRVSNLSESTTEADLEDLVKPFGPIQKLYLAKDKNSGQCKGFAYIHFKYRADAAKAITALHGHGYDHLILNVDWSKPPAQNN</sequence>
<dbReference type="PIRSF" id="PIRSF037949">
    <property type="entry name" value="Transl_init_eIF-3_RNA-bind"/>
    <property type="match status" value="1"/>
</dbReference>
<feature type="non-terminal residue" evidence="8">
    <location>
        <position position="1"/>
    </location>
</feature>
<dbReference type="AlphaFoldDB" id="A0AAD7ZVC9"/>
<keyword evidence="4" id="KW-0648">Protein biosynthesis</keyword>
<organism evidence="8 9">
    <name type="scientific">Diploptera punctata</name>
    <name type="common">Pacific beetle cockroach</name>
    <dbReference type="NCBI Taxonomy" id="6984"/>
    <lineage>
        <taxon>Eukaryota</taxon>
        <taxon>Metazoa</taxon>
        <taxon>Ecdysozoa</taxon>
        <taxon>Arthropoda</taxon>
        <taxon>Hexapoda</taxon>
        <taxon>Insecta</taxon>
        <taxon>Pterygota</taxon>
        <taxon>Neoptera</taxon>
        <taxon>Polyneoptera</taxon>
        <taxon>Dictyoptera</taxon>
        <taxon>Blattodea</taxon>
        <taxon>Blaberoidea</taxon>
        <taxon>Blaberidae</taxon>
        <taxon>Diplopterinae</taxon>
        <taxon>Diploptera</taxon>
    </lineage>
</organism>
<dbReference type="Proteomes" id="UP001233999">
    <property type="component" value="Unassembled WGS sequence"/>
</dbReference>
<dbReference type="InterPro" id="IPR017334">
    <property type="entry name" value="eIF3_g"/>
</dbReference>
<keyword evidence="3 5" id="KW-0694">RNA-binding</keyword>
<dbReference type="InterPro" id="IPR035979">
    <property type="entry name" value="RBD_domain_sf"/>
</dbReference>
<comment type="caution">
    <text evidence="8">The sequence shown here is derived from an EMBL/GenBank/DDBJ whole genome shotgun (WGS) entry which is preliminary data.</text>
</comment>
<feature type="region of interest" description="Disordered" evidence="6">
    <location>
        <begin position="171"/>
        <end position="241"/>
    </location>
</feature>
<dbReference type="InterPro" id="IPR000504">
    <property type="entry name" value="RRM_dom"/>
</dbReference>
<proteinExistence type="inferred from homology"/>
<dbReference type="SMART" id="SM00360">
    <property type="entry name" value="RRM"/>
    <property type="match status" value="1"/>
</dbReference>
<keyword evidence="9" id="KW-1185">Reference proteome</keyword>
<dbReference type="Gene3D" id="3.30.70.330">
    <property type="match status" value="1"/>
</dbReference>
<evidence type="ECO:0000256" key="3">
    <source>
        <dbReference type="ARBA" id="ARBA00022884"/>
    </source>
</evidence>
<dbReference type="GO" id="GO:0003743">
    <property type="term" value="F:translation initiation factor activity"/>
    <property type="evidence" value="ECO:0007669"/>
    <property type="project" value="UniProtKB-KW"/>
</dbReference>
<evidence type="ECO:0000256" key="1">
    <source>
        <dbReference type="ARBA" id="ARBA00022490"/>
    </source>
</evidence>
<feature type="domain" description="RRM" evidence="7">
    <location>
        <begin position="238"/>
        <end position="316"/>
    </location>
</feature>
<dbReference type="InterPro" id="IPR024675">
    <property type="entry name" value="eIF3g_N"/>
</dbReference>
<dbReference type="CDD" id="cd12933">
    <property type="entry name" value="eIF3G"/>
    <property type="match status" value="1"/>
</dbReference>
<evidence type="ECO:0000259" key="7">
    <source>
        <dbReference type="PROSITE" id="PS50102"/>
    </source>
</evidence>
<reference evidence="8" key="1">
    <citation type="journal article" date="2023" name="IScience">
        <title>Live-bearing cockroach genome reveals convergent evolutionary mechanisms linked to viviparity in insects and beyond.</title>
        <authorList>
            <person name="Fouks B."/>
            <person name="Harrison M.C."/>
            <person name="Mikhailova A.A."/>
            <person name="Marchal E."/>
            <person name="English S."/>
            <person name="Carruthers M."/>
            <person name="Jennings E.C."/>
            <person name="Chiamaka E.L."/>
            <person name="Frigard R.A."/>
            <person name="Pippel M."/>
            <person name="Attardo G.M."/>
            <person name="Benoit J.B."/>
            <person name="Bornberg-Bauer E."/>
            <person name="Tobe S.S."/>
        </authorList>
    </citation>
    <scope>NUCLEOTIDE SEQUENCE</scope>
    <source>
        <strain evidence="8">Stay&amp;Tobe</strain>
    </source>
</reference>